<protein>
    <recommendedName>
        <fullName evidence="1">endopeptidase La</fullName>
        <ecNumber evidence="1">3.4.21.53</ecNumber>
    </recommendedName>
</protein>
<accession>A0ABU6PTU8</accession>
<feature type="active site" evidence="1">
    <location>
        <position position="282"/>
    </location>
</feature>
<dbReference type="PROSITE" id="PS50106">
    <property type="entry name" value="PDZ"/>
    <property type="match status" value="1"/>
</dbReference>
<sequence>MSVTKKTKRLTWMTGIILALLVVLMIPAPYYLYQPGDVEPLAPVITVENGHKSEKGNFYLTTVSTIKTSHLYYLIYGWFAPNTQIRKEKSVSGNLTEDEYDFLLKHMMTTSQQNAVTAGLRMAGEVVPVQNKGIFVTNVLPASTAKGKIAVGDIITEIDGKPMKKSEEVIAYLTAKRAGDQVDIVFYHEGNRKQMTFGLSVINDQGKVGLGIQPEDEYVIYPPRQVKIDTREIGGPSAGLMFSLEILNQMVPEDLTKGYQIAGTGTIDQDGNVGQIGGIRDKIVAAHEGKVDIFFCPADVQPSDDNTKDIMDEAKKRNYKIKIVPVRNIKDALDYLNTLPPKT</sequence>
<dbReference type="SUPFAM" id="SSF54211">
    <property type="entry name" value="Ribosomal protein S5 domain 2-like"/>
    <property type="match status" value="1"/>
</dbReference>
<dbReference type="PANTHER" id="PTHR10046">
    <property type="entry name" value="ATP DEPENDENT LON PROTEASE FAMILY MEMBER"/>
    <property type="match status" value="1"/>
</dbReference>
<dbReference type="InterPro" id="IPR027065">
    <property type="entry name" value="Lon_Prtase"/>
</dbReference>
<dbReference type="Pfam" id="PF05362">
    <property type="entry name" value="Lon_C"/>
    <property type="match status" value="1"/>
</dbReference>
<dbReference type="InterPro" id="IPR020568">
    <property type="entry name" value="Ribosomal_Su5_D2-typ_SF"/>
</dbReference>
<keyword evidence="1 5" id="KW-0645">Protease</keyword>
<keyword evidence="2" id="KW-1133">Transmembrane helix</keyword>
<feature type="active site" evidence="1">
    <location>
        <position position="237"/>
    </location>
</feature>
<organism evidence="5 6">
    <name type="scientific">Paenibacillus chibensis</name>
    <dbReference type="NCBI Taxonomy" id="59846"/>
    <lineage>
        <taxon>Bacteria</taxon>
        <taxon>Bacillati</taxon>
        <taxon>Bacillota</taxon>
        <taxon>Bacilli</taxon>
        <taxon>Bacillales</taxon>
        <taxon>Paenibacillaceae</taxon>
        <taxon>Paenibacillus</taxon>
    </lineage>
</organism>
<dbReference type="InterPro" id="IPR036034">
    <property type="entry name" value="PDZ_sf"/>
</dbReference>
<keyword evidence="1 5" id="KW-0378">Hydrolase</keyword>
<feature type="domain" description="PDZ" evidence="3">
    <location>
        <begin position="107"/>
        <end position="190"/>
    </location>
</feature>
<dbReference type="Gene3D" id="3.30.230.10">
    <property type="match status" value="1"/>
</dbReference>
<dbReference type="PROSITE" id="PS51786">
    <property type="entry name" value="LON_PROTEOLYTIC"/>
    <property type="match status" value="1"/>
</dbReference>
<name>A0ABU6PTU8_9BACL</name>
<dbReference type="InterPro" id="IPR014721">
    <property type="entry name" value="Ribsml_uS5_D2-typ_fold_subgr"/>
</dbReference>
<dbReference type="SMART" id="SM00228">
    <property type="entry name" value="PDZ"/>
    <property type="match status" value="1"/>
</dbReference>
<dbReference type="GO" id="GO:0006508">
    <property type="term" value="P:proteolysis"/>
    <property type="evidence" value="ECO:0007669"/>
    <property type="project" value="UniProtKB-KW"/>
</dbReference>
<keyword evidence="2" id="KW-0812">Transmembrane</keyword>
<dbReference type="EC" id="3.4.21.53" evidence="1"/>
<dbReference type="NCBIfam" id="NF041438">
    <property type="entry name" value="SepM_fam_S16"/>
    <property type="match status" value="1"/>
</dbReference>
<evidence type="ECO:0000313" key="5">
    <source>
        <dbReference type="EMBL" id="MED5017523.1"/>
    </source>
</evidence>
<keyword evidence="2" id="KW-0472">Membrane</keyword>
<gene>
    <name evidence="5" type="ORF">P9847_09445</name>
</gene>
<comment type="caution">
    <text evidence="5">The sequence shown here is derived from an EMBL/GenBank/DDBJ whole genome shotgun (WGS) entry which is preliminary data.</text>
</comment>
<evidence type="ECO:0000256" key="2">
    <source>
        <dbReference type="SAM" id="Phobius"/>
    </source>
</evidence>
<comment type="catalytic activity">
    <reaction evidence="1">
        <text>Hydrolysis of proteins in presence of ATP.</text>
        <dbReference type="EC" id="3.4.21.53"/>
    </reaction>
</comment>
<dbReference type="Pfam" id="PF13180">
    <property type="entry name" value="PDZ_2"/>
    <property type="match status" value="1"/>
</dbReference>
<evidence type="ECO:0000313" key="6">
    <source>
        <dbReference type="Proteomes" id="UP001343257"/>
    </source>
</evidence>
<evidence type="ECO:0000259" key="4">
    <source>
        <dbReference type="PROSITE" id="PS51786"/>
    </source>
</evidence>
<evidence type="ECO:0000256" key="1">
    <source>
        <dbReference type="PROSITE-ProRule" id="PRU01122"/>
    </source>
</evidence>
<keyword evidence="1" id="KW-0720">Serine protease</keyword>
<dbReference type="GO" id="GO:0008233">
    <property type="term" value="F:peptidase activity"/>
    <property type="evidence" value="ECO:0007669"/>
    <property type="project" value="UniProtKB-KW"/>
</dbReference>
<proteinExistence type="inferred from homology"/>
<feature type="domain" description="Lon proteolytic" evidence="4">
    <location>
        <begin position="232"/>
        <end position="339"/>
    </location>
</feature>
<evidence type="ECO:0000259" key="3">
    <source>
        <dbReference type="PROSITE" id="PS50106"/>
    </source>
</evidence>
<dbReference type="EMBL" id="JARTLD010000025">
    <property type="protein sequence ID" value="MED5017523.1"/>
    <property type="molecule type" value="Genomic_DNA"/>
</dbReference>
<dbReference type="InterPro" id="IPR001478">
    <property type="entry name" value="PDZ"/>
</dbReference>
<comment type="similarity">
    <text evidence="1">Belongs to the peptidase S16 family.</text>
</comment>
<dbReference type="InterPro" id="IPR008269">
    <property type="entry name" value="Lon_proteolytic"/>
</dbReference>
<dbReference type="Proteomes" id="UP001343257">
    <property type="component" value="Unassembled WGS sequence"/>
</dbReference>
<feature type="transmembrane region" description="Helical" evidence="2">
    <location>
        <begin position="12"/>
        <end position="33"/>
    </location>
</feature>
<keyword evidence="6" id="KW-1185">Reference proteome</keyword>
<reference evidence="5 6" key="1">
    <citation type="submission" date="2023-03" db="EMBL/GenBank/DDBJ databases">
        <title>Bacillus Genome Sequencing.</title>
        <authorList>
            <person name="Dunlap C."/>
        </authorList>
    </citation>
    <scope>NUCLEOTIDE SEQUENCE [LARGE SCALE GENOMIC DNA]</scope>
    <source>
        <strain evidence="5 6">NRS-52</strain>
    </source>
</reference>
<dbReference type="SUPFAM" id="SSF50156">
    <property type="entry name" value="PDZ domain-like"/>
    <property type="match status" value="1"/>
</dbReference>
<dbReference type="RefSeq" id="WP_328277688.1">
    <property type="nucleotide sequence ID" value="NZ_JARTLD010000025.1"/>
</dbReference>